<evidence type="ECO:0000313" key="3">
    <source>
        <dbReference type="Proteomes" id="UP000649617"/>
    </source>
</evidence>
<comment type="caution">
    <text evidence="2">The sequence shown here is derived from an EMBL/GenBank/DDBJ whole genome shotgun (WGS) entry which is preliminary data.</text>
</comment>
<accession>A0A812MVB5</accession>
<sequence length="120" mass="13086">MNEAPQKLFCKEVYKTPGFDTAPCAAELGCKHSGRRSTPMGETVPPPEQVSEHVHPTSSATACHNLPMGDRFIELGGFRLAAIDDTHFSISHRNGMTAQIFRSDGHVANGPRTDFGSFDR</sequence>
<organism evidence="2 3">
    <name type="scientific">Symbiodinium pilosum</name>
    <name type="common">Dinoflagellate</name>
    <dbReference type="NCBI Taxonomy" id="2952"/>
    <lineage>
        <taxon>Eukaryota</taxon>
        <taxon>Sar</taxon>
        <taxon>Alveolata</taxon>
        <taxon>Dinophyceae</taxon>
        <taxon>Suessiales</taxon>
        <taxon>Symbiodiniaceae</taxon>
        <taxon>Symbiodinium</taxon>
    </lineage>
</organism>
<dbReference type="OrthoDB" id="430459at2759"/>
<gene>
    <name evidence="2" type="ORF">SPIL2461_LOCUS6155</name>
</gene>
<proteinExistence type="predicted"/>
<feature type="region of interest" description="Disordered" evidence="1">
    <location>
        <begin position="32"/>
        <end position="54"/>
    </location>
</feature>
<evidence type="ECO:0000256" key="1">
    <source>
        <dbReference type="SAM" id="MobiDB-lite"/>
    </source>
</evidence>
<protein>
    <submittedName>
        <fullName evidence="2">Uncharacterized protein</fullName>
    </submittedName>
</protein>
<dbReference type="EMBL" id="CAJNIZ010009124">
    <property type="protein sequence ID" value="CAE7276226.1"/>
    <property type="molecule type" value="Genomic_DNA"/>
</dbReference>
<evidence type="ECO:0000313" key="2">
    <source>
        <dbReference type="EMBL" id="CAE7276226.1"/>
    </source>
</evidence>
<dbReference type="Proteomes" id="UP000649617">
    <property type="component" value="Unassembled WGS sequence"/>
</dbReference>
<keyword evidence="3" id="KW-1185">Reference proteome</keyword>
<name>A0A812MVB5_SYMPI</name>
<dbReference type="AlphaFoldDB" id="A0A812MVB5"/>
<reference evidence="2" key="1">
    <citation type="submission" date="2021-02" db="EMBL/GenBank/DDBJ databases">
        <authorList>
            <person name="Dougan E. K."/>
            <person name="Rhodes N."/>
            <person name="Thang M."/>
            <person name="Chan C."/>
        </authorList>
    </citation>
    <scope>NUCLEOTIDE SEQUENCE</scope>
</reference>